<protein>
    <submittedName>
        <fullName evidence="2">Uncharacterized protein</fullName>
    </submittedName>
</protein>
<evidence type="ECO:0000313" key="3">
    <source>
        <dbReference type="Proteomes" id="UP000010411"/>
    </source>
</evidence>
<gene>
    <name evidence="2" type="ORF">STRIP9103_04170</name>
</gene>
<feature type="compositionally biased region" description="Polar residues" evidence="1">
    <location>
        <begin position="1"/>
        <end position="13"/>
    </location>
</feature>
<organism evidence="2 3">
    <name type="scientific">Streptomyces ipomoeae 91-03</name>
    <dbReference type="NCBI Taxonomy" id="698759"/>
    <lineage>
        <taxon>Bacteria</taxon>
        <taxon>Bacillati</taxon>
        <taxon>Actinomycetota</taxon>
        <taxon>Actinomycetes</taxon>
        <taxon>Kitasatosporales</taxon>
        <taxon>Streptomycetaceae</taxon>
        <taxon>Streptomyces</taxon>
    </lineage>
</organism>
<comment type="caution">
    <text evidence="2">The sequence shown here is derived from an EMBL/GenBank/DDBJ whole genome shotgun (WGS) entry which is preliminary data.</text>
</comment>
<feature type="compositionally biased region" description="Basic residues" evidence="1">
    <location>
        <begin position="31"/>
        <end position="40"/>
    </location>
</feature>
<evidence type="ECO:0000313" key="2">
    <source>
        <dbReference type="EMBL" id="EKX60809.1"/>
    </source>
</evidence>
<keyword evidence="3" id="KW-1185">Reference proteome</keyword>
<evidence type="ECO:0000256" key="1">
    <source>
        <dbReference type="SAM" id="MobiDB-lite"/>
    </source>
</evidence>
<accession>L1KJT9</accession>
<reference evidence="2 3" key="1">
    <citation type="submission" date="2012-11" db="EMBL/GenBank/DDBJ databases">
        <authorList>
            <person name="Huguet-Tapia J.C."/>
            <person name="Durkin A.S."/>
            <person name="Pettis G.S."/>
            <person name="Badger J.H."/>
        </authorList>
    </citation>
    <scope>NUCLEOTIDE SEQUENCE [LARGE SCALE GENOMIC DNA]</scope>
    <source>
        <strain evidence="2 3">91-03</strain>
    </source>
</reference>
<proteinExistence type="predicted"/>
<name>L1KJT9_9ACTN</name>
<feature type="region of interest" description="Disordered" evidence="1">
    <location>
        <begin position="1"/>
        <end position="40"/>
    </location>
</feature>
<dbReference type="AlphaFoldDB" id="L1KJT9"/>
<dbReference type="EMBL" id="AEJC01000629">
    <property type="protein sequence ID" value="EKX60809.1"/>
    <property type="molecule type" value="Genomic_DNA"/>
</dbReference>
<sequence length="40" mass="4559">MHSTVNKHPNATQWRAGDFTHRAHRAAFGPIRHRSRKGAP</sequence>
<dbReference type="Proteomes" id="UP000010411">
    <property type="component" value="Unassembled WGS sequence"/>
</dbReference>